<feature type="region of interest" description="Disordered" evidence="2">
    <location>
        <begin position="103"/>
        <end position="129"/>
    </location>
</feature>
<evidence type="ECO:0000259" key="3">
    <source>
        <dbReference type="PROSITE" id="PS50158"/>
    </source>
</evidence>
<feature type="region of interest" description="Disordered" evidence="2">
    <location>
        <begin position="454"/>
        <end position="604"/>
    </location>
</feature>
<dbReference type="InterPro" id="IPR025558">
    <property type="entry name" value="DUF4283"/>
</dbReference>
<dbReference type="GO" id="GO:0003676">
    <property type="term" value="F:nucleic acid binding"/>
    <property type="evidence" value="ECO:0007669"/>
    <property type="project" value="InterPro"/>
</dbReference>
<evidence type="ECO:0000313" key="4">
    <source>
        <dbReference type="EMBL" id="CAI0449452.1"/>
    </source>
</evidence>
<name>A0AAV0MT04_9ROSI</name>
<dbReference type="Pfam" id="PF14111">
    <property type="entry name" value="DUF4283"/>
    <property type="match status" value="1"/>
</dbReference>
<dbReference type="EMBL" id="CAMGYJ010000007">
    <property type="protein sequence ID" value="CAI0449452.1"/>
    <property type="molecule type" value="Genomic_DNA"/>
</dbReference>
<dbReference type="InterPro" id="IPR025836">
    <property type="entry name" value="Zn_knuckle_CX2CX4HX4C"/>
</dbReference>
<proteinExistence type="predicted"/>
<keyword evidence="5" id="KW-1185">Reference proteome</keyword>
<feature type="compositionally biased region" description="Basic residues" evidence="2">
    <location>
        <begin position="581"/>
        <end position="591"/>
    </location>
</feature>
<feature type="compositionally biased region" description="Basic and acidic residues" evidence="2">
    <location>
        <begin position="561"/>
        <end position="580"/>
    </location>
</feature>
<feature type="compositionally biased region" description="Basic and acidic residues" evidence="2">
    <location>
        <begin position="45"/>
        <end position="60"/>
    </location>
</feature>
<evidence type="ECO:0000313" key="5">
    <source>
        <dbReference type="Proteomes" id="UP001154282"/>
    </source>
</evidence>
<gene>
    <name evidence="4" type="ORF">LITE_LOCUS30180</name>
</gene>
<evidence type="ECO:0000256" key="1">
    <source>
        <dbReference type="PROSITE-ProRule" id="PRU00047"/>
    </source>
</evidence>
<reference evidence="4" key="1">
    <citation type="submission" date="2022-08" db="EMBL/GenBank/DDBJ databases">
        <authorList>
            <person name="Gutierrez-Valencia J."/>
        </authorList>
    </citation>
    <scope>NUCLEOTIDE SEQUENCE</scope>
</reference>
<keyword evidence="1" id="KW-0479">Metal-binding</keyword>
<dbReference type="GO" id="GO:0008270">
    <property type="term" value="F:zinc ion binding"/>
    <property type="evidence" value="ECO:0007669"/>
    <property type="project" value="UniProtKB-KW"/>
</dbReference>
<dbReference type="Pfam" id="PF14392">
    <property type="entry name" value="zf-CCHC_4"/>
    <property type="match status" value="1"/>
</dbReference>
<protein>
    <recommendedName>
        <fullName evidence="3">CCHC-type domain-containing protein</fullName>
    </recommendedName>
</protein>
<organism evidence="4 5">
    <name type="scientific">Linum tenue</name>
    <dbReference type="NCBI Taxonomy" id="586396"/>
    <lineage>
        <taxon>Eukaryota</taxon>
        <taxon>Viridiplantae</taxon>
        <taxon>Streptophyta</taxon>
        <taxon>Embryophyta</taxon>
        <taxon>Tracheophyta</taxon>
        <taxon>Spermatophyta</taxon>
        <taxon>Magnoliopsida</taxon>
        <taxon>eudicotyledons</taxon>
        <taxon>Gunneridae</taxon>
        <taxon>Pentapetalae</taxon>
        <taxon>rosids</taxon>
        <taxon>fabids</taxon>
        <taxon>Malpighiales</taxon>
        <taxon>Linaceae</taxon>
        <taxon>Linum</taxon>
    </lineage>
</organism>
<dbReference type="PANTHER" id="PTHR31286:SF167">
    <property type="entry name" value="OS09G0268800 PROTEIN"/>
    <property type="match status" value="1"/>
</dbReference>
<feature type="region of interest" description="Disordered" evidence="2">
    <location>
        <begin position="664"/>
        <end position="737"/>
    </location>
</feature>
<dbReference type="AlphaFoldDB" id="A0AAV0MT04"/>
<keyword evidence="1" id="KW-0862">Zinc</keyword>
<comment type="caution">
    <text evidence="4">The sequence shown here is derived from an EMBL/GenBank/DDBJ whole genome shotgun (WGS) entry which is preliminary data.</text>
</comment>
<keyword evidence="1" id="KW-0863">Zinc-finger</keyword>
<dbReference type="PANTHER" id="PTHR31286">
    <property type="entry name" value="GLYCINE-RICH CELL WALL STRUCTURAL PROTEIN 1.8-LIKE"/>
    <property type="match status" value="1"/>
</dbReference>
<dbReference type="InterPro" id="IPR040256">
    <property type="entry name" value="At4g02000-like"/>
</dbReference>
<feature type="domain" description="CCHC-type" evidence="3">
    <location>
        <begin position="413"/>
        <end position="426"/>
    </location>
</feature>
<evidence type="ECO:0000256" key="2">
    <source>
        <dbReference type="SAM" id="MobiDB-lite"/>
    </source>
</evidence>
<accession>A0AAV0MT04</accession>
<dbReference type="InterPro" id="IPR001878">
    <property type="entry name" value="Znf_CCHC"/>
</dbReference>
<dbReference type="Proteomes" id="UP001154282">
    <property type="component" value="Unassembled WGS sequence"/>
</dbReference>
<sequence>MAAALVNQGVKEVRWLERLLQTQDHGPPTNPRIETTAAHHAPPCIKERSKSWTRRGDRDRGFRKRTRSPAQDPLHPDVAIKRRRLCKSPGWCFYLPSPEETEEVAEIDPESKGHKQSGQVNSEADHDRNALRTQNETKTFCIQAWRFKIPTAEDLDGDKEASCPGGEIFETEIALSGLSDFVVPGFRSRNGAKPRSFSDVDDRKVAPAGSFPVLSMARITNDQVVEFSLEEVQATRVRRSRMLIGRLFSDERLSTAELRDAVNRPWQGQGRIIVRNLAHDLFEFTLPSETSKAWVLQRTPWIVADRILHVQAWIPSVSHRTFEDLAVVPFRVQLWDVQEDCCTHQFGRKIVSSMIGRVLETGVFASSDMTQKFVKVKTLVDFSKPLRSQIMATNAETGRFWIRFKYEFLPTFCFRCGRVGHARQTCQFDPPTRKERFGPHMTTKEMGVKIFEGEETHHQGPRLHKSVWVNTENRGPQGPRTGSGLGARKIGPSRSQARGPEDAAAKSQGEGQARYPSHASPAQPQGRSPKVFSVAKGPKLALGRRGKSKPGPGPSPMEMDGADKMRWDCEGAAEEKADQPRKKRGPIRRQRDKTPNKGKAPIQKTEGKVRIRRLILEEESEEEFFLSEIPDSLHSIGPENSGKSYRAGPRDCEVLDVLPLQQIPPAQAGDANGEQGVGVNGAGMTEGSRMLSPREVIRRRKGKDRVEDVSEVEPVGLGSAGDASTGTTSEEEGPHQYSNSGLLLAKLKYASILQQASVANFEYLFTSVHTERGLLRAQTKVDENVPVSMARIMLYSCLSVP</sequence>
<feature type="region of interest" description="Disordered" evidence="2">
    <location>
        <begin position="45"/>
        <end position="76"/>
    </location>
</feature>
<dbReference type="PROSITE" id="PS50158">
    <property type="entry name" value="ZF_CCHC"/>
    <property type="match status" value="1"/>
</dbReference>